<dbReference type="Gene3D" id="1.10.3210.10">
    <property type="entry name" value="Hypothetical protein af1432"/>
    <property type="match status" value="1"/>
</dbReference>
<dbReference type="OrthoDB" id="9802385at2"/>
<evidence type="ECO:0000313" key="2">
    <source>
        <dbReference type="EMBL" id="TVO73036.1"/>
    </source>
</evidence>
<dbReference type="SUPFAM" id="SSF109604">
    <property type="entry name" value="HD-domain/PDEase-like"/>
    <property type="match status" value="1"/>
</dbReference>
<proteinExistence type="predicted"/>
<protein>
    <submittedName>
        <fullName evidence="2">Bifunctional (P)ppGpp synthetase/guanosine-3',5'-bis(Diphosphate) 3'-pyrophosphohydrolase</fullName>
    </submittedName>
</protein>
<comment type="caution">
    <text evidence="2">The sequence shown here is derived from an EMBL/GenBank/DDBJ whole genome shotgun (WGS) entry which is preliminary data.</text>
</comment>
<dbReference type="PANTHER" id="PTHR46246">
    <property type="entry name" value="GUANOSINE-3',5'-BIS(DIPHOSPHATE) 3'-PYROPHOSPHOHYDROLASE MESH1"/>
    <property type="match status" value="1"/>
</dbReference>
<dbReference type="InterPro" id="IPR006674">
    <property type="entry name" value="HD_domain"/>
</dbReference>
<dbReference type="SMART" id="SM00471">
    <property type="entry name" value="HDc"/>
    <property type="match status" value="1"/>
</dbReference>
<name>A0A557S6J3_9GAMM</name>
<keyword evidence="3" id="KW-1185">Reference proteome</keyword>
<dbReference type="PANTHER" id="PTHR46246:SF1">
    <property type="entry name" value="GUANOSINE-3',5'-BIS(DIPHOSPHATE) 3'-PYROPHOSPHOHYDROLASE MESH1"/>
    <property type="match status" value="1"/>
</dbReference>
<dbReference type="InterPro" id="IPR052194">
    <property type="entry name" value="MESH1"/>
</dbReference>
<dbReference type="InterPro" id="IPR003607">
    <property type="entry name" value="HD/PDEase_dom"/>
</dbReference>
<dbReference type="PROSITE" id="PS51831">
    <property type="entry name" value="HD"/>
    <property type="match status" value="1"/>
</dbReference>
<sequence>MEVLIKAVAFAAHKHKDQRRKDAGATPYINHPVALADILASECGVTDVEILCAAILHDTIEDTETTPEELTAAFGERVTKIVLEVTDDKSLPKQDRKDAQVAHAPYLSTQARAVKLADKISNLRDVIKTPPPDWSLQRCQEYSDWCKRVIDGLRGEWLVLEAIFDKQYRERP</sequence>
<dbReference type="CDD" id="cd00077">
    <property type="entry name" value="HDc"/>
    <property type="match status" value="1"/>
</dbReference>
<organism evidence="2 3">
    <name type="scientific">Sedimenticola selenatireducens</name>
    <dbReference type="NCBI Taxonomy" id="191960"/>
    <lineage>
        <taxon>Bacteria</taxon>
        <taxon>Pseudomonadati</taxon>
        <taxon>Pseudomonadota</taxon>
        <taxon>Gammaproteobacteria</taxon>
        <taxon>Chromatiales</taxon>
        <taxon>Sedimenticolaceae</taxon>
        <taxon>Sedimenticola</taxon>
    </lineage>
</organism>
<dbReference type="Proteomes" id="UP000316649">
    <property type="component" value="Unassembled WGS sequence"/>
</dbReference>
<accession>A0A557S6J3</accession>
<dbReference type="AlphaFoldDB" id="A0A557S6J3"/>
<gene>
    <name evidence="2" type="ORF">FHP88_12335</name>
</gene>
<feature type="domain" description="HD" evidence="1">
    <location>
        <begin position="28"/>
        <end position="123"/>
    </location>
</feature>
<dbReference type="GO" id="GO:0008893">
    <property type="term" value="F:guanosine-3',5'-bis(diphosphate) 3'-diphosphatase activity"/>
    <property type="evidence" value="ECO:0007669"/>
    <property type="project" value="TreeGrafter"/>
</dbReference>
<evidence type="ECO:0000259" key="1">
    <source>
        <dbReference type="PROSITE" id="PS51831"/>
    </source>
</evidence>
<dbReference type="Pfam" id="PF13328">
    <property type="entry name" value="HD_4"/>
    <property type="match status" value="1"/>
</dbReference>
<evidence type="ECO:0000313" key="3">
    <source>
        <dbReference type="Proteomes" id="UP000316649"/>
    </source>
</evidence>
<reference evidence="2 3" key="1">
    <citation type="submission" date="2019-07" db="EMBL/GenBank/DDBJ databases">
        <title>The pathways for chlorine oxyanion respiration interact through the shared metabolite chlorate.</title>
        <authorList>
            <person name="Barnum T.P."/>
            <person name="Cheng Y."/>
            <person name="Hill K.A."/>
            <person name="Lucas L.N."/>
            <person name="Carlson H.K."/>
            <person name="Coates J.D."/>
        </authorList>
    </citation>
    <scope>NUCLEOTIDE SEQUENCE [LARGE SCALE GENOMIC DNA]</scope>
    <source>
        <strain evidence="2 3">BK-1</strain>
    </source>
</reference>
<dbReference type="EMBL" id="VMNH01000014">
    <property type="protein sequence ID" value="TVO73036.1"/>
    <property type="molecule type" value="Genomic_DNA"/>
</dbReference>
<keyword evidence="2" id="KW-0378">Hydrolase</keyword>